<dbReference type="GO" id="GO:0006310">
    <property type="term" value="P:DNA recombination"/>
    <property type="evidence" value="ECO:0007669"/>
    <property type="project" value="UniProtKB-UniRule"/>
</dbReference>
<dbReference type="PIRSF" id="PIRSF003336">
    <property type="entry name" value="RadB"/>
    <property type="match status" value="1"/>
</dbReference>
<dbReference type="PANTHER" id="PTHR22942">
    <property type="entry name" value="RECA/RAD51/RADA DNA STRAND-PAIRING FAMILY MEMBER"/>
    <property type="match status" value="1"/>
</dbReference>
<evidence type="ECO:0000256" key="7">
    <source>
        <dbReference type="ARBA" id="ARBA00023172"/>
    </source>
</evidence>
<evidence type="ECO:0000256" key="2">
    <source>
        <dbReference type="ARBA" id="ARBA00018143"/>
    </source>
</evidence>
<dbReference type="SUPFAM" id="SSF52540">
    <property type="entry name" value="P-loop containing nucleoside triphosphate hydrolases"/>
    <property type="match status" value="1"/>
</dbReference>
<dbReference type="HAMAP" id="MF_00350">
    <property type="entry name" value="RadB"/>
    <property type="match status" value="1"/>
</dbReference>
<dbReference type="OrthoDB" id="17644at2157"/>
<gene>
    <name evidence="9 11" type="primary">radB</name>
    <name evidence="11" type="ORF">sm9_0365</name>
</gene>
<dbReference type="GO" id="GO:0140664">
    <property type="term" value="F:ATP-dependent DNA damage sensor activity"/>
    <property type="evidence" value="ECO:0007669"/>
    <property type="project" value="InterPro"/>
</dbReference>
<dbReference type="InterPro" id="IPR003593">
    <property type="entry name" value="AAA+_ATPase"/>
</dbReference>
<dbReference type="GO" id="GO:0003684">
    <property type="term" value="F:damaged DNA binding"/>
    <property type="evidence" value="ECO:0007669"/>
    <property type="project" value="UniProtKB-UniRule"/>
</dbReference>
<feature type="domain" description="RecA family profile 1" evidence="10">
    <location>
        <begin position="8"/>
        <end position="169"/>
    </location>
</feature>
<dbReference type="PATRIC" id="fig|230361.4.peg.379"/>
<keyword evidence="7 9" id="KW-0233">DNA recombination</keyword>
<dbReference type="GO" id="GO:0005524">
    <property type="term" value="F:ATP binding"/>
    <property type="evidence" value="ECO:0007669"/>
    <property type="project" value="UniProtKB-UniRule"/>
</dbReference>
<evidence type="ECO:0000313" key="11">
    <source>
        <dbReference type="EMBL" id="ALT68167.1"/>
    </source>
</evidence>
<evidence type="ECO:0000256" key="5">
    <source>
        <dbReference type="ARBA" id="ARBA00022840"/>
    </source>
</evidence>
<keyword evidence="12" id="KW-1185">Reference proteome</keyword>
<dbReference type="SMART" id="SM00382">
    <property type="entry name" value="AAA"/>
    <property type="match status" value="1"/>
</dbReference>
<evidence type="ECO:0000259" key="10">
    <source>
        <dbReference type="PROSITE" id="PS50162"/>
    </source>
</evidence>
<dbReference type="GO" id="GO:0006281">
    <property type="term" value="P:DNA repair"/>
    <property type="evidence" value="ECO:0007669"/>
    <property type="project" value="UniProtKB-UniRule"/>
</dbReference>
<dbReference type="AlphaFoldDB" id="A0A0U3E2C0"/>
<reference evidence="11 12" key="1">
    <citation type="submission" date="2015-04" db="EMBL/GenBank/DDBJ databases">
        <title>The complete genome sequence of the rumen methanogen Methanobrevibacter millerae SM9.</title>
        <authorList>
            <person name="Leahy S.C."/>
            <person name="Kelly W.J."/>
            <person name="Pacheco D.M."/>
            <person name="Li D."/>
            <person name="Altermann E."/>
            <person name="Attwood G.T."/>
        </authorList>
    </citation>
    <scope>NUCLEOTIDE SEQUENCE [LARGE SCALE GENOMIC DNA]</scope>
    <source>
        <strain evidence="11 12">SM9</strain>
    </source>
</reference>
<evidence type="ECO:0000256" key="8">
    <source>
        <dbReference type="ARBA" id="ARBA00024641"/>
    </source>
</evidence>
<protein>
    <recommendedName>
        <fullName evidence="2 9">DNA repair and recombination protein RadB</fullName>
    </recommendedName>
</protein>
<proteinExistence type="inferred from homology"/>
<comment type="similarity">
    <text evidence="1 9">Belongs to the eukaryotic RecA-like protein family. RadB subfamily.</text>
</comment>
<dbReference type="InterPro" id="IPR020588">
    <property type="entry name" value="RecA_ATP-bd"/>
</dbReference>
<evidence type="ECO:0000256" key="1">
    <source>
        <dbReference type="ARBA" id="ARBA00006876"/>
    </source>
</evidence>
<name>A0A0U3E2C0_9EURY</name>
<evidence type="ECO:0000256" key="4">
    <source>
        <dbReference type="ARBA" id="ARBA00022763"/>
    </source>
</evidence>
<dbReference type="Pfam" id="PF08423">
    <property type="entry name" value="Rad51"/>
    <property type="match status" value="1"/>
</dbReference>
<sequence length="234" mass="25893">MKVLANFEDNHKIPTNSSIDNLLNGGFEKGTVTQIFGPPSSGKSNIALCLAVNVAKSGKKAIYMDTEGGISIDRIKQIAGSDFSQVANNIMVFEPTTFQEQGENIGAIELWLRKNHADTDIFILDSAVALYRVDDMKSSRLNKELGKQMGILSKIARSFDIAVIVTNQIYNAFDDEGNNDIRAVGGMVLQYWSKVIIQLERGEETNQRIATLKRHRSIGEGRQAVFRINSRGIN</sequence>
<dbReference type="KEGG" id="mmil:sm9_0365"/>
<keyword evidence="3 9" id="KW-0547">Nucleotide-binding</keyword>
<evidence type="ECO:0000256" key="6">
    <source>
        <dbReference type="ARBA" id="ARBA00023125"/>
    </source>
</evidence>
<organism evidence="11 12">
    <name type="scientific">Methanobrevibacter millerae</name>
    <dbReference type="NCBI Taxonomy" id="230361"/>
    <lineage>
        <taxon>Archaea</taxon>
        <taxon>Methanobacteriati</taxon>
        <taxon>Methanobacteriota</taxon>
        <taxon>Methanomada group</taxon>
        <taxon>Methanobacteria</taxon>
        <taxon>Methanobacteriales</taxon>
        <taxon>Methanobacteriaceae</taxon>
        <taxon>Methanobrevibacter</taxon>
    </lineage>
</organism>
<keyword evidence="4 9" id="KW-0227">DNA damage</keyword>
<keyword evidence="6 9" id="KW-0238">DNA-binding</keyword>
<dbReference type="PROSITE" id="PS50162">
    <property type="entry name" value="RECA_2"/>
    <property type="match status" value="1"/>
</dbReference>
<dbReference type="InterPro" id="IPR013632">
    <property type="entry name" value="Rad51_C"/>
</dbReference>
<dbReference type="Gene3D" id="3.40.50.300">
    <property type="entry name" value="P-loop containing nucleotide triphosphate hydrolases"/>
    <property type="match status" value="1"/>
</dbReference>
<evidence type="ECO:0000256" key="3">
    <source>
        <dbReference type="ARBA" id="ARBA00022741"/>
    </source>
</evidence>
<comment type="function">
    <text evidence="8 9">Involved in DNA repair and in homologous recombination. May regulate the cleavage reactions of the branch-structured DNA. Has a very weak ATPase activity that is not stimulated by DNA. Binds DNA but does not promote DNA strands exchange.</text>
</comment>
<dbReference type="RefSeq" id="WP_058738513.1">
    <property type="nucleotide sequence ID" value="NZ_CP011266.1"/>
</dbReference>
<keyword evidence="5 9" id="KW-0067">ATP-binding</keyword>
<dbReference type="GeneID" id="26735339"/>
<dbReference type="InterPro" id="IPR027417">
    <property type="entry name" value="P-loop_NTPase"/>
</dbReference>
<dbReference type="EMBL" id="CP011266">
    <property type="protein sequence ID" value="ALT68167.1"/>
    <property type="molecule type" value="Genomic_DNA"/>
</dbReference>
<dbReference type="PANTHER" id="PTHR22942:SF47">
    <property type="entry name" value="DNA REPAIR AND RECOMBINATION PROTEIN RADB"/>
    <property type="match status" value="1"/>
</dbReference>
<dbReference type="InterPro" id="IPR011939">
    <property type="entry name" value="DNA_repair_and_recomb_RadB"/>
</dbReference>
<accession>A0A0U3E2C0</accession>
<dbReference type="NCBIfam" id="TIGR02237">
    <property type="entry name" value="recomb_radB"/>
    <property type="match status" value="1"/>
</dbReference>
<evidence type="ECO:0000256" key="9">
    <source>
        <dbReference type="HAMAP-Rule" id="MF_00350"/>
    </source>
</evidence>
<dbReference type="Proteomes" id="UP000067738">
    <property type="component" value="Chromosome"/>
</dbReference>
<evidence type="ECO:0000313" key="12">
    <source>
        <dbReference type="Proteomes" id="UP000067738"/>
    </source>
</evidence>